<dbReference type="PANTHER" id="PTHR22988">
    <property type="entry name" value="MYOTONIC DYSTROPHY S/T KINASE-RELATED"/>
    <property type="match status" value="1"/>
</dbReference>
<reference evidence="14" key="1">
    <citation type="submission" date="2019-03" db="EMBL/GenBank/DDBJ databases">
        <title>Improved annotation for the trematode Fasciola hepatica.</title>
        <authorList>
            <person name="Choi Y.-J."/>
            <person name="Martin J."/>
            <person name="Mitreva M."/>
        </authorList>
    </citation>
    <scope>NUCLEOTIDE SEQUENCE [LARGE SCALE GENOMIC DNA]</scope>
</reference>
<sequence length="1486" mass="167657">MTSPNERVPLGECPVASTPFHTPGHNESVTMVKSPSPNQDDSLAPLSHLRSVHQKKLSKSVRHSLGHVALHAVTPQRLLWTTQRTSRLFDLLTRPALLFTPSLGIRLPFDPPTHDPVERRSSRLSMKKRNLPIDPDPCLLSVDGLIDCLYAIGNLVDQVYYDCADGVAPDQDEDFERSPTILAANYFRKRLKPALTRLNELRLRLSDFKMGECIGRGACGIVRVVREVAPPHSVYAMKSQYKGAWLHHDPEGFQIMLERTVLAQAAAIENPWLPHLHYAFQDEKQLHLVMDYEPGGDLYIFLSKVGHLLDAEMIQFYAAEAIEAIHSLHQMGYIHCDLKPENFAIERSGHLKLLDFGSAIRLDADGRCVCPTMVGTKEYLNIELLRQRGRHNEEPLLVGPEYDYWAIGVLLYELFYGQTPFYDEDDEVMMQKIMDYKKSLKFPPGVDIPDEVIQLIRSLITTPSKRLTYEGLVRHSFFKNIDFSRLRQTPPPYLPPVGDQDDVSNFSGGGARTRDEAILDVSTNETFSPVRMKKSCPGSVFRSAYDIRSSSQGDPVKTNPPAVETNPIADSNDQENVDPTNTVRSSSQSPTILTVREAKEQAIREAAAVPVNEEIEEIEDIEWHGSECVRNLPFVGYTFTPGLVLLRNFTRGQTAASVAAGLGTSVMVATTTPFRPTTTVTRNKFDPFRHAAPSTPTILSSASPDQGNLNLTKSTAVGTEVELLTKLSTLEQRNEQLRQQVERLHTQQNERTEYLQSQIAKVWETAGALNDIKGAMDKLPDYILDRTTATFEQLLTRIKQLQEKNSSLHSAVTRLQCFQSIVERFRILVSRLGSLPQDFVETDITDALHCLYQNNDLKEAPTAIVINGTNSTSLDDIDLVSHLVDFIIKQHRLTAERIAENRTAVEVANRELKEAWEASRQQIGTLDVMVADQRRARECENRLNREIQDLKQKLADAKEYQRDLRSRYMESEDKYFAARDRLTEETKQCSELKQQLHDAHMKREATESLLRETNLKLDRLQSSQDDLIMTDHLKAELETTRMQAHLAEIERSNAEQREAQLREQIVDLEHQLNSSRHDGSLLRDRYEKLKEAVAQMEKSLMNYPPNTDNTEFASIQQQLATTSQEKRKLANQVENMEMQLERLRINNTQLASQRDTARQEARQLQADLLREKESNDVAQQAAQSEIFKLTTITTQQGKLINHMCGLLPPEHRHLSVAMTEVRLDSVPRRSFLDPKRSSIKVTGHGGLKTTGYRNQKPNAHDLETGHATGAPFIAAASAFFGRRRVGKDETTSDADDRLPRAETLLKQPSRLQKMVSKSRLRLKRSTAVPNQAQKHAESDFEPELNFGVDDHNQIFTEDECTIGCYSPGSTDDGLPIPIPPGTLIHNASDTGDSLSNAGSISSTPSTTESAPAGNPVNNRGSWQRPYRRSRRMKQHVGWADNEAQFTQPEPRDRNRSHLKLLKQLSKVLSKPKSNGSHRPDTDTHAS</sequence>
<dbReference type="Gene3D" id="3.30.200.20">
    <property type="entry name" value="Phosphorylase Kinase, domain 1"/>
    <property type="match status" value="1"/>
</dbReference>
<dbReference type="PROSITE" id="PS51285">
    <property type="entry name" value="AGC_KINASE_CTER"/>
    <property type="match status" value="1"/>
</dbReference>
<dbReference type="InterPro" id="IPR050839">
    <property type="entry name" value="Rho-assoc_Ser/Thr_Kinase"/>
</dbReference>
<keyword evidence="7" id="KW-0067">ATP-binding</keyword>
<feature type="coiled-coil region" evidence="10">
    <location>
        <begin position="1112"/>
        <end position="1174"/>
    </location>
</feature>
<dbReference type="EMBL" id="JXXN02003915">
    <property type="protein sequence ID" value="THD21040.1"/>
    <property type="molecule type" value="Genomic_DNA"/>
</dbReference>
<protein>
    <recommendedName>
        <fullName evidence="1">non-specific serine/threonine protein kinase</fullName>
        <ecNumber evidence="1">2.7.11.1</ecNumber>
    </recommendedName>
</protein>
<name>A0A4E0RY04_FASHE</name>
<dbReference type="Pfam" id="PF00069">
    <property type="entry name" value="Pkinase"/>
    <property type="match status" value="1"/>
</dbReference>
<keyword evidence="5" id="KW-0547">Nucleotide-binding</keyword>
<feature type="compositionally biased region" description="Polar residues" evidence="11">
    <location>
        <begin position="1385"/>
        <end position="1398"/>
    </location>
</feature>
<feature type="region of interest" description="Disordered" evidence="11">
    <location>
        <begin position="1"/>
        <end position="44"/>
    </location>
</feature>
<feature type="compositionally biased region" description="Polar residues" evidence="11">
    <location>
        <begin position="577"/>
        <end position="592"/>
    </location>
</feature>
<dbReference type="SUPFAM" id="SSF56112">
    <property type="entry name" value="Protein kinase-like (PK-like)"/>
    <property type="match status" value="1"/>
</dbReference>
<evidence type="ECO:0000256" key="3">
    <source>
        <dbReference type="ARBA" id="ARBA00022553"/>
    </source>
</evidence>
<dbReference type="GO" id="GO:0005524">
    <property type="term" value="F:ATP binding"/>
    <property type="evidence" value="ECO:0007669"/>
    <property type="project" value="UniProtKB-KW"/>
</dbReference>
<feature type="coiled-coil region" evidence="10">
    <location>
        <begin position="933"/>
        <end position="1078"/>
    </location>
</feature>
<dbReference type="Gene3D" id="1.10.510.10">
    <property type="entry name" value="Transferase(Phosphotransferase) domain 1"/>
    <property type="match status" value="1"/>
</dbReference>
<dbReference type="SMART" id="SM00220">
    <property type="entry name" value="S_TKc"/>
    <property type="match status" value="1"/>
</dbReference>
<evidence type="ECO:0000256" key="1">
    <source>
        <dbReference type="ARBA" id="ARBA00012513"/>
    </source>
</evidence>
<keyword evidence="3" id="KW-0597">Phosphoprotein</keyword>
<feature type="domain" description="AGC-kinase C-terminal" evidence="13">
    <location>
        <begin position="479"/>
        <end position="551"/>
    </location>
</feature>
<dbReference type="FunFam" id="1.10.510.10:FF:000024">
    <property type="entry name" value="Probable serine/threonine-protein kinase cot-1"/>
    <property type="match status" value="1"/>
</dbReference>
<dbReference type="PROSITE" id="PS50011">
    <property type="entry name" value="PROTEIN_KINASE_DOM"/>
    <property type="match status" value="1"/>
</dbReference>
<keyword evidence="4" id="KW-0808">Transferase</keyword>
<evidence type="ECO:0000313" key="14">
    <source>
        <dbReference type="EMBL" id="THD21040.1"/>
    </source>
</evidence>
<dbReference type="Proteomes" id="UP000230066">
    <property type="component" value="Unassembled WGS sequence"/>
</dbReference>
<feature type="compositionally biased region" description="Polar residues" evidence="11">
    <location>
        <begin position="25"/>
        <end position="41"/>
    </location>
</feature>
<evidence type="ECO:0000256" key="11">
    <source>
        <dbReference type="SAM" id="MobiDB-lite"/>
    </source>
</evidence>
<dbReference type="GO" id="GO:0031032">
    <property type="term" value="P:actomyosin structure organization"/>
    <property type="evidence" value="ECO:0007669"/>
    <property type="project" value="TreeGrafter"/>
</dbReference>
<feature type="coiled-coil region" evidence="10">
    <location>
        <begin position="720"/>
        <end position="750"/>
    </location>
</feature>
<evidence type="ECO:0000256" key="8">
    <source>
        <dbReference type="ARBA" id="ARBA00047899"/>
    </source>
</evidence>
<evidence type="ECO:0000256" key="2">
    <source>
        <dbReference type="ARBA" id="ARBA00022527"/>
    </source>
</evidence>
<comment type="caution">
    <text evidence="14">The sequence shown here is derived from an EMBL/GenBank/DDBJ whole genome shotgun (WGS) entry which is preliminary data.</text>
</comment>
<dbReference type="GO" id="GO:0004674">
    <property type="term" value="F:protein serine/threonine kinase activity"/>
    <property type="evidence" value="ECO:0007669"/>
    <property type="project" value="UniProtKB-KW"/>
</dbReference>
<feature type="region of interest" description="Disordered" evidence="11">
    <location>
        <begin position="1375"/>
        <end position="1486"/>
    </location>
</feature>
<evidence type="ECO:0000259" key="12">
    <source>
        <dbReference type="PROSITE" id="PS50011"/>
    </source>
</evidence>
<feature type="region of interest" description="Disordered" evidence="11">
    <location>
        <begin position="1312"/>
        <end position="1345"/>
    </location>
</feature>
<organism evidence="14 15">
    <name type="scientific">Fasciola hepatica</name>
    <name type="common">Liver fluke</name>
    <dbReference type="NCBI Taxonomy" id="6192"/>
    <lineage>
        <taxon>Eukaryota</taxon>
        <taxon>Metazoa</taxon>
        <taxon>Spiralia</taxon>
        <taxon>Lophotrochozoa</taxon>
        <taxon>Platyhelminthes</taxon>
        <taxon>Trematoda</taxon>
        <taxon>Digenea</taxon>
        <taxon>Plagiorchiida</taxon>
        <taxon>Echinostomata</taxon>
        <taxon>Echinostomatoidea</taxon>
        <taxon>Fasciolidae</taxon>
        <taxon>Fasciola</taxon>
    </lineage>
</organism>
<keyword evidence="15" id="KW-1185">Reference proteome</keyword>
<dbReference type="EC" id="2.7.11.1" evidence="1"/>
<keyword evidence="10" id="KW-0175">Coiled coil</keyword>
<accession>A0A4E0RY04</accession>
<evidence type="ECO:0000256" key="4">
    <source>
        <dbReference type="ARBA" id="ARBA00022679"/>
    </source>
</evidence>
<keyword evidence="2" id="KW-0723">Serine/threonine-protein kinase</keyword>
<evidence type="ECO:0000259" key="13">
    <source>
        <dbReference type="PROSITE" id="PS51285"/>
    </source>
</evidence>
<feature type="compositionally biased region" description="Basic residues" evidence="11">
    <location>
        <begin position="1425"/>
        <end position="1434"/>
    </location>
</feature>
<feature type="compositionally biased region" description="Low complexity" evidence="11">
    <location>
        <begin position="1399"/>
        <end position="1409"/>
    </location>
</feature>
<evidence type="ECO:0000256" key="7">
    <source>
        <dbReference type="ARBA" id="ARBA00022840"/>
    </source>
</evidence>
<dbReference type="InterPro" id="IPR000961">
    <property type="entry name" value="AGC-kinase_C"/>
</dbReference>
<dbReference type="GO" id="GO:0005856">
    <property type="term" value="C:cytoskeleton"/>
    <property type="evidence" value="ECO:0007669"/>
    <property type="project" value="TreeGrafter"/>
</dbReference>
<evidence type="ECO:0000256" key="10">
    <source>
        <dbReference type="SAM" id="Coils"/>
    </source>
</evidence>
<dbReference type="GO" id="GO:0005737">
    <property type="term" value="C:cytoplasm"/>
    <property type="evidence" value="ECO:0007669"/>
    <property type="project" value="TreeGrafter"/>
</dbReference>
<feature type="compositionally biased region" description="Low complexity" evidence="11">
    <location>
        <begin position="1461"/>
        <end position="1473"/>
    </location>
</feature>
<feature type="domain" description="Protein kinase" evidence="12">
    <location>
        <begin position="208"/>
        <end position="478"/>
    </location>
</feature>
<dbReference type="InterPro" id="IPR000719">
    <property type="entry name" value="Prot_kinase_dom"/>
</dbReference>
<evidence type="ECO:0000256" key="9">
    <source>
        <dbReference type="ARBA" id="ARBA00048679"/>
    </source>
</evidence>
<evidence type="ECO:0000313" key="15">
    <source>
        <dbReference type="Proteomes" id="UP000230066"/>
    </source>
</evidence>
<evidence type="ECO:0000256" key="6">
    <source>
        <dbReference type="ARBA" id="ARBA00022777"/>
    </source>
</evidence>
<gene>
    <name evidence="14" type="ORF">D915_008246</name>
</gene>
<dbReference type="PANTHER" id="PTHR22988:SF71">
    <property type="entry name" value="CITRON RHO-INTERACTING KINASE"/>
    <property type="match status" value="1"/>
</dbReference>
<comment type="catalytic activity">
    <reaction evidence="8">
        <text>L-threonyl-[protein] + ATP = O-phospho-L-threonyl-[protein] + ADP + H(+)</text>
        <dbReference type="Rhea" id="RHEA:46608"/>
        <dbReference type="Rhea" id="RHEA-COMP:11060"/>
        <dbReference type="Rhea" id="RHEA-COMP:11605"/>
        <dbReference type="ChEBI" id="CHEBI:15378"/>
        <dbReference type="ChEBI" id="CHEBI:30013"/>
        <dbReference type="ChEBI" id="CHEBI:30616"/>
        <dbReference type="ChEBI" id="CHEBI:61977"/>
        <dbReference type="ChEBI" id="CHEBI:456216"/>
        <dbReference type="EC" id="2.7.11.1"/>
    </reaction>
</comment>
<comment type="catalytic activity">
    <reaction evidence="9">
        <text>L-seryl-[protein] + ATP = O-phospho-L-seryl-[protein] + ADP + H(+)</text>
        <dbReference type="Rhea" id="RHEA:17989"/>
        <dbReference type="Rhea" id="RHEA-COMP:9863"/>
        <dbReference type="Rhea" id="RHEA-COMP:11604"/>
        <dbReference type="ChEBI" id="CHEBI:15378"/>
        <dbReference type="ChEBI" id="CHEBI:29999"/>
        <dbReference type="ChEBI" id="CHEBI:30616"/>
        <dbReference type="ChEBI" id="CHEBI:83421"/>
        <dbReference type="ChEBI" id="CHEBI:456216"/>
        <dbReference type="EC" id="2.7.11.1"/>
    </reaction>
</comment>
<dbReference type="InterPro" id="IPR011009">
    <property type="entry name" value="Kinase-like_dom_sf"/>
</dbReference>
<evidence type="ECO:0000256" key="5">
    <source>
        <dbReference type="ARBA" id="ARBA00022741"/>
    </source>
</evidence>
<feature type="coiled-coil region" evidence="10">
    <location>
        <begin position="784"/>
        <end position="811"/>
    </location>
</feature>
<feature type="region of interest" description="Disordered" evidence="11">
    <location>
        <begin position="547"/>
        <end position="592"/>
    </location>
</feature>
<proteinExistence type="predicted"/>
<keyword evidence="6 14" id="KW-0418">Kinase</keyword>
<feature type="compositionally biased region" description="Basic and acidic residues" evidence="11">
    <location>
        <begin position="1477"/>
        <end position="1486"/>
    </location>
</feature>